<feature type="region of interest" description="Disordered" evidence="5">
    <location>
        <begin position="228"/>
        <end position="254"/>
    </location>
</feature>
<dbReference type="InterPro" id="IPR000232">
    <property type="entry name" value="HSF_DNA-bd"/>
</dbReference>
<dbReference type="PRINTS" id="PR00056">
    <property type="entry name" value="HSFDOMAIN"/>
</dbReference>
<dbReference type="PANTHER" id="PTHR10015:SF396">
    <property type="entry name" value="FLOCCULATION SUPPRESSION PROTEIN"/>
    <property type="match status" value="1"/>
</dbReference>
<dbReference type="VEuPathDB" id="FungiDB:LELG_03187"/>
<dbReference type="HOGENOM" id="CLU_516846_0_0_1"/>
<feature type="domain" description="HSF-type DNA-binding" evidence="6">
    <location>
        <begin position="88"/>
        <end position="195"/>
    </location>
</feature>
<dbReference type="KEGG" id="lel:PVL30_002682"/>
<comment type="subcellular location">
    <subcellularLocation>
        <location evidence="1">Nucleus</location>
    </subcellularLocation>
</comment>
<dbReference type="EMBL" id="CH981527">
    <property type="protein sequence ID" value="EDK45008.1"/>
    <property type="molecule type" value="Genomic_DNA"/>
</dbReference>
<dbReference type="InParanoid" id="A5E0Q0"/>
<dbReference type="SUPFAM" id="SSF46785">
    <property type="entry name" value="Winged helix' DNA-binding domain"/>
    <property type="match status" value="1"/>
</dbReference>
<dbReference type="InterPro" id="IPR036390">
    <property type="entry name" value="WH_DNA-bd_sf"/>
</dbReference>
<feature type="region of interest" description="Disordered" evidence="5">
    <location>
        <begin position="195"/>
        <end position="214"/>
    </location>
</feature>
<feature type="compositionally biased region" description="Basic residues" evidence="5">
    <location>
        <begin position="195"/>
        <end position="204"/>
    </location>
</feature>
<dbReference type="AlphaFoldDB" id="A5E0Q0"/>
<gene>
    <name evidence="7" type="ORF">LELG_03187</name>
</gene>
<dbReference type="OrthoDB" id="60033at2759"/>
<evidence type="ECO:0000256" key="4">
    <source>
        <dbReference type="RuleBase" id="RU004020"/>
    </source>
</evidence>
<reference evidence="7 8" key="1">
    <citation type="journal article" date="2009" name="Nature">
        <title>Evolution of pathogenicity and sexual reproduction in eight Candida genomes.</title>
        <authorList>
            <person name="Butler G."/>
            <person name="Rasmussen M.D."/>
            <person name="Lin M.F."/>
            <person name="Santos M.A."/>
            <person name="Sakthikumar S."/>
            <person name="Munro C.A."/>
            <person name="Rheinbay E."/>
            <person name="Grabherr M."/>
            <person name="Forche A."/>
            <person name="Reedy J.L."/>
            <person name="Agrafioti I."/>
            <person name="Arnaud M.B."/>
            <person name="Bates S."/>
            <person name="Brown A.J."/>
            <person name="Brunke S."/>
            <person name="Costanzo M.C."/>
            <person name="Fitzpatrick D.A."/>
            <person name="de Groot P.W."/>
            <person name="Harris D."/>
            <person name="Hoyer L.L."/>
            <person name="Hube B."/>
            <person name="Klis F.M."/>
            <person name="Kodira C."/>
            <person name="Lennard N."/>
            <person name="Logue M.E."/>
            <person name="Martin R."/>
            <person name="Neiman A.M."/>
            <person name="Nikolaou E."/>
            <person name="Quail M.A."/>
            <person name="Quinn J."/>
            <person name="Santos M.C."/>
            <person name="Schmitzberger F.F."/>
            <person name="Sherlock G."/>
            <person name="Shah P."/>
            <person name="Silverstein K.A."/>
            <person name="Skrzypek M.S."/>
            <person name="Soll D."/>
            <person name="Staggs R."/>
            <person name="Stansfield I."/>
            <person name="Stumpf M.P."/>
            <person name="Sudbery P.E."/>
            <person name="Srikantha T."/>
            <person name="Zeng Q."/>
            <person name="Berman J."/>
            <person name="Berriman M."/>
            <person name="Heitman J."/>
            <person name="Gow N.A."/>
            <person name="Lorenz M.C."/>
            <person name="Birren B.W."/>
            <person name="Kellis M."/>
            <person name="Cuomo C.A."/>
        </authorList>
    </citation>
    <scope>NUCLEOTIDE SEQUENCE [LARGE SCALE GENOMIC DNA]</scope>
    <source>
        <strain evidence="8">ATCC 11503 / BCRC 21390 / CBS 2605 / JCM 1781 / NBRC 1676 / NRRL YB-4239</strain>
    </source>
</reference>
<dbReference type="eggNOG" id="KOG0627">
    <property type="taxonomic scope" value="Eukaryota"/>
</dbReference>
<dbReference type="Pfam" id="PF00447">
    <property type="entry name" value="HSF_DNA-bind"/>
    <property type="match status" value="1"/>
</dbReference>
<organism evidence="7 8">
    <name type="scientific">Lodderomyces elongisporus (strain ATCC 11503 / CBS 2605 / JCM 1781 / NBRC 1676 / NRRL YB-4239)</name>
    <name type="common">Yeast</name>
    <name type="synonym">Saccharomyces elongisporus</name>
    <dbReference type="NCBI Taxonomy" id="379508"/>
    <lineage>
        <taxon>Eukaryota</taxon>
        <taxon>Fungi</taxon>
        <taxon>Dikarya</taxon>
        <taxon>Ascomycota</taxon>
        <taxon>Saccharomycotina</taxon>
        <taxon>Pichiomycetes</taxon>
        <taxon>Debaryomycetaceae</taxon>
        <taxon>Candida/Lodderomyces clade</taxon>
        <taxon>Lodderomyces</taxon>
    </lineage>
</organism>
<keyword evidence="3" id="KW-0539">Nucleus</keyword>
<evidence type="ECO:0000313" key="8">
    <source>
        <dbReference type="Proteomes" id="UP000001996"/>
    </source>
</evidence>
<feature type="compositionally biased region" description="Polar residues" evidence="5">
    <location>
        <begin position="44"/>
        <end position="57"/>
    </location>
</feature>
<sequence length="527" mass="59693">MQIGTAIVWQLRNSDNFSATTKNLNQEFNNENINKINNKSTTESADTGSHYGRSTLSPKRMSRHNNLHNEEVAGLLPQCNTTKSSSKFQTTFVHRLYSMLHEPMIAHLIWWDIDGETFHIEATDDFSIALARYFKHSNEQSFIRQLNMYGFQKINIDDNNVEKGGVKNVKLWTFRHSKGQFKKGKYHMLSLIQRRVPKKAHQRARNPLFKRESSSTKIAHVHPNNHYHQQHQQQQHHHHHHHHHTRRYEDHQRFRQHEPKTVLTAIQVTPPSSSALSEISTPYLFENERTKNLEWQSFSPQPVYVNNTSNCKVSPSAYPHKIASHVPSQSIIPTNMRGFGISYSLGSSTSSASSLSSSLPPSLSSYFSSSVPTILPPPQISSFFSSDLKSLSTPTKGFGLCSNMYTIDKDINNSSNSHQNYQFDLKCNKISNNQSNENFGQSSVLLEVSEKSIDKLKMSPYEVEAMLNTTSSNNNLMDKSSSMNVSNTQQSSCLSIQKNALPSCLELIASIATATPHSVCANSYPHE</sequence>
<dbReference type="PANTHER" id="PTHR10015">
    <property type="entry name" value="HEAT SHOCK TRANSCRIPTION FACTOR"/>
    <property type="match status" value="1"/>
</dbReference>
<comment type="similarity">
    <text evidence="4">Belongs to the HSF family.</text>
</comment>
<keyword evidence="2" id="KW-0238">DNA-binding</keyword>
<dbReference type="Gene3D" id="1.10.10.10">
    <property type="entry name" value="Winged helix-like DNA-binding domain superfamily/Winged helix DNA-binding domain"/>
    <property type="match status" value="1"/>
</dbReference>
<name>A5E0Q0_LODEL</name>
<proteinExistence type="inferred from homology"/>
<dbReference type="GeneID" id="5232359"/>
<evidence type="ECO:0000256" key="1">
    <source>
        <dbReference type="ARBA" id="ARBA00004123"/>
    </source>
</evidence>
<dbReference type="Proteomes" id="UP000001996">
    <property type="component" value="Unassembled WGS sequence"/>
</dbReference>
<evidence type="ECO:0000259" key="6">
    <source>
        <dbReference type="SMART" id="SM00415"/>
    </source>
</evidence>
<evidence type="ECO:0000313" key="7">
    <source>
        <dbReference type="EMBL" id="EDK45008.1"/>
    </source>
</evidence>
<evidence type="ECO:0000256" key="5">
    <source>
        <dbReference type="SAM" id="MobiDB-lite"/>
    </source>
</evidence>
<accession>A5E0Q0</accession>
<dbReference type="InterPro" id="IPR036388">
    <property type="entry name" value="WH-like_DNA-bd_sf"/>
</dbReference>
<dbReference type="STRING" id="379508.A5E0Q0"/>
<dbReference type="GO" id="GO:0005634">
    <property type="term" value="C:nucleus"/>
    <property type="evidence" value="ECO:0007669"/>
    <property type="project" value="UniProtKB-SubCell"/>
</dbReference>
<protein>
    <recommendedName>
        <fullName evidence="6">HSF-type DNA-binding domain-containing protein</fullName>
    </recommendedName>
</protein>
<dbReference type="SMART" id="SM00415">
    <property type="entry name" value="HSF"/>
    <property type="match status" value="1"/>
</dbReference>
<dbReference type="GO" id="GO:0043565">
    <property type="term" value="F:sequence-specific DNA binding"/>
    <property type="evidence" value="ECO:0007669"/>
    <property type="project" value="InterPro"/>
</dbReference>
<feature type="compositionally biased region" description="Basic residues" evidence="5">
    <location>
        <begin position="228"/>
        <end position="246"/>
    </location>
</feature>
<keyword evidence="8" id="KW-1185">Reference proteome</keyword>
<dbReference type="GO" id="GO:0003700">
    <property type="term" value="F:DNA-binding transcription factor activity"/>
    <property type="evidence" value="ECO:0007669"/>
    <property type="project" value="InterPro"/>
</dbReference>
<evidence type="ECO:0000256" key="3">
    <source>
        <dbReference type="ARBA" id="ARBA00023242"/>
    </source>
</evidence>
<evidence type="ECO:0000256" key="2">
    <source>
        <dbReference type="ARBA" id="ARBA00023125"/>
    </source>
</evidence>
<feature type="region of interest" description="Disordered" evidence="5">
    <location>
        <begin position="36"/>
        <end position="59"/>
    </location>
</feature>